<dbReference type="KEGG" id="tsy:THSYN_22840"/>
<dbReference type="InterPro" id="IPR050090">
    <property type="entry name" value="Tyrosine_recombinase_XerCD"/>
</dbReference>
<dbReference type="InterPro" id="IPR011010">
    <property type="entry name" value="DNA_brk_join_enz"/>
</dbReference>
<dbReference type="Pfam" id="PF00589">
    <property type="entry name" value="Phage_integrase"/>
    <property type="match status" value="1"/>
</dbReference>
<protein>
    <recommendedName>
        <fullName evidence="5">Tyr recombinase domain-containing protein</fullName>
    </recommendedName>
</protein>
<evidence type="ECO:0000256" key="2">
    <source>
        <dbReference type="ARBA" id="ARBA00022908"/>
    </source>
</evidence>
<dbReference type="Gene3D" id="1.10.443.10">
    <property type="entry name" value="Intergrase catalytic core"/>
    <property type="match status" value="1"/>
</dbReference>
<dbReference type="PANTHER" id="PTHR30349">
    <property type="entry name" value="PHAGE INTEGRASE-RELATED"/>
    <property type="match status" value="1"/>
</dbReference>
<proteinExistence type="inferred from homology"/>
<dbReference type="InterPro" id="IPR002104">
    <property type="entry name" value="Integrase_catalytic"/>
</dbReference>
<sequence>MPIRDRGTSFQASVTVGGQRARRDFKDRVDAELWESETRAAMKDGTWGAGPTFATRKVETVGDLFVVVRDRFWSTTHSAGHLTRNGQFIVDFFGEDTPITGITPARIREFTTSLIQGGNANATVNRKLAALSKMLTVADQEGLILKKPHIDRMKEAEGRMEWWTRDMERAAFDYCDWAGRADLKDFITVSLDTGMRTMETFRIKEQDLDWSMGNGILFVWKSKSGKARSVPLTTRAAEVYRRRLTGANGGRAFRWSVWSMRDQWRGLVAHLEAKGFLGIGSPHTLRHSFCSRLVQKGVPLLEVGKLAGHASMAVTMRYAKLAPNSLTHAISVLEED</sequence>
<dbReference type="SUPFAM" id="SSF56349">
    <property type="entry name" value="DNA breaking-rejoining enzymes"/>
    <property type="match status" value="1"/>
</dbReference>
<dbReference type="InterPro" id="IPR010998">
    <property type="entry name" value="Integrase_recombinase_N"/>
</dbReference>
<evidence type="ECO:0000313" key="6">
    <source>
        <dbReference type="EMBL" id="AUB83504.1"/>
    </source>
</evidence>
<dbReference type="Gene3D" id="1.10.150.130">
    <property type="match status" value="1"/>
</dbReference>
<dbReference type="CDD" id="cd00796">
    <property type="entry name" value="INT_Rci_Hp1_C"/>
    <property type="match status" value="1"/>
</dbReference>
<accession>A0A2K8UD38</accession>
<evidence type="ECO:0000313" key="7">
    <source>
        <dbReference type="Proteomes" id="UP000232638"/>
    </source>
</evidence>
<feature type="domain" description="Tyr recombinase" evidence="5">
    <location>
        <begin position="158"/>
        <end position="331"/>
    </location>
</feature>
<keyword evidence="3" id="KW-0238">DNA-binding</keyword>
<dbReference type="PROSITE" id="PS51898">
    <property type="entry name" value="TYR_RECOMBINASE"/>
    <property type="match status" value="1"/>
</dbReference>
<evidence type="ECO:0000259" key="5">
    <source>
        <dbReference type="PROSITE" id="PS51898"/>
    </source>
</evidence>
<dbReference type="AlphaFoldDB" id="A0A2K8UD38"/>
<keyword evidence="2" id="KW-0229">DNA integration</keyword>
<evidence type="ECO:0000256" key="1">
    <source>
        <dbReference type="ARBA" id="ARBA00008857"/>
    </source>
</evidence>
<dbReference type="GO" id="GO:0003677">
    <property type="term" value="F:DNA binding"/>
    <property type="evidence" value="ECO:0007669"/>
    <property type="project" value="UniProtKB-KW"/>
</dbReference>
<dbReference type="GO" id="GO:0015074">
    <property type="term" value="P:DNA integration"/>
    <property type="evidence" value="ECO:0007669"/>
    <property type="project" value="UniProtKB-KW"/>
</dbReference>
<dbReference type="GO" id="GO:0006310">
    <property type="term" value="P:DNA recombination"/>
    <property type="evidence" value="ECO:0007669"/>
    <property type="project" value="UniProtKB-KW"/>
</dbReference>
<dbReference type="PANTHER" id="PTHR30349:SF64">
    <property type="entry name" value="PROPHAGE INTEGRASE INTD-RELATED"/>
    <property type="match status" value="1"/>
</dbReference>
<organism evidence="6 7">
    <name type="scientific">Candidatus Thiodictyon syntrophicum</name>
    <dbReference type="NCBI Taxonomy" id="1166950"/>
    <lineage>
        <taxon>Bacteria</taxon>
        <taxon>Pseudomonadati</taxon>
        <taxon>Pseudomonadota</taxon>
        <taxon>Gammaproteobacteria</taxon>
        <taxon>Chromatiales</taxon>
        <taxon>Chromatiaceae</taxon>
        <taxon>Thiodictyon</taxon>
    </lineage>
</organism>
<keyword evidence="7" id="KW-1185">Reference proteome</keyword>
<dbReference type="InterPro" id="IPR013762">
    <property type="entry name" value="Integrase-like_cat_sf"/>
</dbReference>
<gene>
    <name evidence="6" type="ORF">THSYN_22840</name>
</gene>
<reference evidence="6 7" key="1">
    <citation type="submission" date="2017-03" db="EMBL/GenBank/DDBJ databases">
        <title>Complete genome sequence of Candidatus 'Thiodictyon syntrophicum' sp. nov. strain Cad16T, a photolithoautotroph purple sulfur bacterium isolated from an alpine meromictic lake.</title>
        <authorList>
            <person name="Luedin S.M."/>
            <person name="Pothier J.F."/>
            <person name="Danza F."/>
            <person name="Storelli N."/>
            <person name="Wittwer M."/>
            <person name="Tonolla M."/>
        </authorList>
    </citation>
    <scope>NUCLEOTIDE SEQUENCE [LARGE SCALE GENOMIC DNA]</scope>
    <source>
        <strain evidence="6 7">Cad16T</strain>
    </source>
</reference>
<dbReference type="Proteomes" id="UP000232638">
    <property type="component" value="Chromosome"/>
</dbReference>
<dbReference type="EMBL" id="CP020370">
    <property type="protein sequence ID" value="AUB83504.1"/>
    <property type="molecule type" value="Genomic_DNA"/>
</dbReference>
<comment type="similarity">
    <text evidence="1">Belongs to the 'phage' integrase family.</text>
</comment>
<evidence type="ECO:0000256" key="4">
    <source>
        <dbReference type="ARBA" id="ARBA00023172"/>
    </source>
</evidence>
<name>A0A2K8UD38_9GAMM</name>
<evidence type="ECO:0000256" key="3">
    <source>
        <dbReference type="ARBA" id="ARBA00023125"/>
    </source>
</evidence>
<keyword evidence="4" id="KW-0233">DNA recombination</keyword>